<sequence>MQNPFTIGIAKNEDFCNRRQELADLVNYAKNGQKVVLYSPRRYGKSSLVRQVLKELEKVNFLTVYVDLFSISSEQDFISTLATGILKRIGSGADPRSLGDKVKNLFGRLIPVFEVTPEGLGFSVKFDRSTKLELLLDDLMEGVYNYIKKKQLRACIALDEFQEVTELAESKKIEGILRSHIQLQKEIAYFYIGSRRRILKDIFTDKSRPFYKSAFLYTLKEIPKEDFIPHIEKRFKESSKKCPSDTAEKIYDTVRGYPYYVQKLALLTWDITQKACNNDLIDVAYKLLLKMETPGFEGIWSGLTLIQKAVLKALAKEPTASPFAKEYLERYGLTIGGVQKAIHALLSKDLIGKDTEDKYRLTDPVMGDWLRE</sequence>
<evidence type="ECO:0000259" key="1">
    <source>
        <dbReference type="Pfam" id="PF01637"/>
    </source>
</evidence>
<dbReference type="InterPro" id="IPR011579">
    <property type="entry name" value="ATPase_dom"/>
</dbReference>
<dbReference type="Pfam" id="PF01637">
    <property type="entry name" value="ATPase_2"/>
    <property type="match status" value="1"/>
</dbReference>
<dbReference type="SUPFAM" id="SSF52540">
    <property type="entry name" value="P-loop containing nucleoside triphosphate hydrolases"/>
    <property type="match status" value="1"/>
</dbReference>
<accession>I3IJF4</accession>
<dbReference type="Gene3D" id="3.40.50.300">
    <property type="entry name" value="P-loop containing nucleotide triphosphate hydrolases"/>
    <property type="match status" value="1"/>
</dbReference>
<proteinExistence type="predicted"/>
<organism evidence="2 3">
    <name type="scientific">Candidatus Jettenia caeni</name>
    <dbReference type="NCBI Taxonomy" id="247490"/>
    <lineage>
        <taxon>Bacteria</taxon>
        <taxon>Pseudomonadati</taxon>
        <taxon>Planctomycetota</taxon>
        <taxon>Candidatus Brocadiia</taxon>
        <taxon>Candidatus Brocadiales</taxon>
        <taxon>Candidatus Brocadiaceae</taxon>
        <taxon>Candidatus Jettenia</taxon>
    </lineage>
</organism>
<dbReference type="STRING" id="247490.KSU1_C0253"/>
<comment type="caution">
    <text evidence="2">The sequence shown here is derived from an EMBL/GenBank/DDBJ whole genome shotgun (WGS) entry which is preliminary data.</text>
</comment>
<dbReference type="AlphaFoldDB" id="I3IJF4"/>
<dbReference type="Proteomes" id="UP000002985">
    <property type="component" value="Unassembled WGS sequence"/>
</dbReference>
<dbReference type="PANTHER" id="PTHR34301">
    <property type="entry name" value="DNA-BINDING PROTEIN-RELATED"/>
    <property type="match status" value="1"/>
</dbReference>
<dbReference type="GO" id="GO:0005524">
    <property type="term" value="F:ATP binding"/>
    <property type="evidence" value="ECO:0007669"/>
    <property type="project" value="InterPro"/>
</dbReference>
<dbReference type="PANTHER" id="PTHR34301:SF8">
    <property type="entry name" value="ATPASE DOMAIN-CONTAINING PROTEIN"/>
    <property type="match status" value="1"/>
</dbReference>
<reference evidence="2 3" key="1">
    <citation type="journal article" date="2012" name="FEBS Lett.">
        <title>Anammox organism KSU-1 expresses a NirK-type copper-containing nitrite reductase instead of a NirS-type with cytochrome cd1.</title>
        <authorList>
            <person name="Hira D."/>
            <person name="Toh H."/>
            <person name="Migita C.T."/>
            <person name="Okubo H."/>
            <person name="Nishiyama T."/>
            <person name="Hattori M."/>
            <person name="Furukawa K."/>
            <person name="Fujii T."/>
        </authorList>
    </citation>
    <scope>NUCLEOTIDE SEQUENCE [LARGE SCALE GENOMIC DNA]</scope>
</reference>
<dbReference type="InterPro" id="IPR027417">
    <property type="entry name" value="P-loop_NTPase"/>
</dbReference>
<feature type="domain" description="ATPase" evidence="1">
    <location>
        <begin position="15"/>
        <end position="264"/>
    </location>
</feature>
<evidence type="ECO:0000313" key="2">
    <source>
        <dbReference type="EMBL" id="GAB61849.1"/>
    </source>
</evidence>
<dbReference type="eggNOG" id="COG1672">
    <property type="taxonomic scope" value="Bacteria"/>
</dbReference>
<dbReference type="EMBL" id="BAFH01000003">
    <property type="protein sequence ID" value="GAB61849.1"/>
    <property type="molecule type" value="Genomic_DNA"/>
</dbReference>
<keyword evidence="3" id="KW-1185">Reference proteome</keyword>
<protein>
    <submittedName>
        <fullName evidence="2">ATPase</fullName>
    </submittedName>
</protein>
<evidence type="ECO:0000313" key="3">
    <source>
        <dbReference type="Proteomes" id="UP000002985"/>
    </source>
</evidence>
<name>I3IJF4_9BACT</name>
<gene>
    <name evidence="2" type="ORF">KSU1_C0253</name>
</gene>
<dbReference type="OrthoDB" id="9805535at2"/>